<feature type="compositionally biased region" description="Polar residues" evidence="1">
    <location>
        <begin position="446"/>
        <end position="487"/>
    </location>
</feature>
<feature type="region of interest" description="Disordered" evidence="1">
    <location>
        <begin position="442"/>
        <end position="487"/>
    </location>
</feature>
<keyword evidence="3" id="KW-1185">Reference proteome</keyword>
<dbReference type="OrthoDB" id="3946796at2759"/>
<sequence length="552" mass="61736">MARITRSKKLQTLEDQTYSPKNRKNSSIAQSTRTQQRTKEINVPFEGDKALIIGPTASNTVPEMIYGNVPTNTIRKCKLVVRSLDKSKNELSNHRFSMTQANKLVKNKDIDPSLKRSKNIVSTISIPIDSKKDNDGSSYVGKEQRLHIDELAKNPCMIVMDDTRLSMESPVSESVMKSEIYPDSLKIDDGEDSFIAQIISRSPAKPISRIEDSVGEHDQLETAFEVLDEVVQVENMIENKPHPKLKILATSNIKPVVIRKVASTISPKIPSISPTKTQSPSKIKNDFSSKSLVHNDLTQPALNLELQRKAMPNCTATDSKKSHIRQTQAYSKKVSIKPLKDQVNSRFSKIQSTTVAHQVPTIGPLKLKESKSFSNLKVINSHDDVFTRLSTGTYRSRSNSRKTDEKLTLGARARKSCHTPHFLSEKVANSTPNSSLSIVEKDTSAHTKQPLKTQNSRKNLHVTKSSLVSPPNLTIPLSSSSKQTSDSHFTTTFERDMKSRAVGETCNRESTLEKDIEQDLKERRKAALLARAEAAEKGRKAVMEWAERQKDK</sequence>
<comment type="caution">
    <text evidence="2">The sequence shown here is derived from an EMBL/GenBank/DDBJ whole genome shotgun (WGS) entry which is preliminary data.</text>
</comment>
<accession>A0A2S4PZ82</accession>
<evidence type="ECO:0000313" key="2">
    <source>
        <dbReference type="EMBL" id="POS87349.1"/>
    </source>
</evidence>
<feature type="non-terminal residue" evidence="2">
    <location>
        <position position="552"/>
    </location>
</feature>
<feature type="region of interest" description="Disordered" evidence="1">
    <location>
        <begin position="1"/>
        <end position="38"/>
    </location>
</feature>
<organism evidence="2 3">
    <name type="scientific">Erysiphe pulchra</name>
    <dbReference type="NCBI Taxonomy" id="225359"/>
    <lineage>
        <taxon>Eukaryota</taxon>
        <taxon>Fungi</taxon>
        <taxon>Dikarya</taxon>
        <taxon>Ascomycota</taxon>
        <taxon>Pezizomycotina</taxon>
        <taxon>Leotiomycetes</taxon>
        <taxon>Erysiphales</taxon>
        <taxon>Erysiphaceae</taxon>
        <taxon>Erysiphe</taxon>
    </lineage>
</organism>
<dbReference type="AlphaFoldDB" id="A0A2S4PZ82"/>
<evidence type="ECO:0008006" key="4">
    <source>
        <dbReference type="Google" id="ProtNLM"/>
    </source>
</evidence>
<dbReference type="EMBL" id="PEDP01000144">
    <property type="protein sequence ID" value="POS87349.1"/>
    <property type="molecule type" value="Genomic_DNA"/>
</dbReference>
<evidence type="ECO:0000256" key="1">
    <source>
        <dbReference type="SAM" id="MobiDB-lite"/>
    </source>
</evidence>
<proteinExistence type="predicted"/>
<protein>
    <recommendedName>
        <fullName evidence="4">Carboxylesterase family protein</fullName>
    </recommendedName>
</protein>
<gene>
    <name evidence="2" type="ORF">EPUL_002336</name>
</gene>
<name>A0A2S4PZ82_9PEZI</name>
<feature type="compositionally biased region" description="Polar residues" evidence="1">
    <location>
        <begin position="13"/>
        <end position="35"/>
    </location>
</feature>
<dbReference type="Proteomes" id="UP000237438">
    <property type="component" value="Unassembled WGS sequence"/>
</dbReference>
<dbReference type="STRING" id="225359.A0A2S4PZ82"/>
<reference evidence="2 3" key="1">
    <citation type="submission" date="2017-10" db="EMBL/GenBank/DDBJ databases">
        <title>Development of genomic resources for the powdery mildew, Erysiphe pulchra.</title>
        <authorList>
            <person name="Wadl P.A."/>
            <person name="Mack B.M."/>
            <person name="Moore G."/>
            <person name="Beltz S.B."/>
        </authorList>
    </citation>
    <scope>NUCLEOTIDE SEQUENCE [LARGE SCALE GENOMIC DNA]</scope>
    <source>
        <strain evidence="2">Cflorida</strain>
    </source>
</reference>
<evidence type="ECO:0000313" key="3">
    <source>
        <dbReference type="Proteomes" id="UP000237438"/>
    </source>
</evidence>